<evidence type="ECO:0000313" key="2">
    <source>
        <dbReference type="EMBL" id="KAG8463573.1"/>
    </source>
</evidence>
<evidence type="ECO:0000256" key="1">
    <source>
        <dbReference type="SAM" id="MobiDB-lite"/>
    </source>
</evidence>
<comment type="caution">
    <text evidence="2">The sequence shown here is derived from an EMBL/GenBank/DDBJ whole genome shotgun (WGS) entry which is preliminary data.</text>
</comment>
<feature type="compositionally biased region" description="Acidic residues" evidence="1">
    <location>
        <begin position="1"/>
        <end position="10"/>
    </location>
</feature>
<keyword evidence="3" id="KW-1185">Reference proteome</keyword>
<name>A0A8J5XGB9_DIALT</name>
<accession>A0A8J5XGB9</accession>
<organism evidence="2 3">
    <name type="scientific">Diacronema lutheri</name>
    <name type="common">Unicellular marine alga</name>
    <name type="synonym">Monochrysis lutheri</name>
    <dbReference type="NCBI Taxonomy" id="2081491"/>
    <lineage>
        <taxon>Eukaryota</taxon>
        <taxon>Haptista</taxon>
        <taxon>Haptophyta</taxon>
        <taxon>Pavlovophyceae</taxon>
        <taxon>Pavlovales</taxon>
        <taxon>Pavlovaceae</taxon>
        <taxon>Diacronema</taxon>
    </lineage>
</organism>
<dbReference type="OrthoDB" id="10651381at2759"/>
<dbReference type="Proteomes" id="UP000751190">
    <property type="component" value="Unassembled WGS sequence"/>
</dbReference>
<feature type="compositionally biased region" description="Basic and acidic residues" evidence="1">
    <location>
        <begin position="146"/>
        <end position="156"/>
    </location>
</feature>
<protein>
    <submittedName>
        <fullName evidence="2">Uncharacterized protein</fullName>
    </submittedName>
</protein>
<proteinExistence type="predicted"/>
<feature type="region of interest" description="Disordered" evidence="1">
    <location>
        <begin position="146"/>
        <end position="165"/>
    </location>
</feature>
<gene>
    <name evidence="2" type="ORF">KFE25_003846</name>
</gene>
<sequence>MVERGDEEPSFSDTIARDNEERSMVSEQLSSAVSVSTNMSKVGLKVRYYIALESTWHVLLYATCWRYRPTVLVMESARGRAIVSRVSETLTRWNWNTFSKMGANVYNSQWKRALAEWTIINKIAAPISFPVKIYMAHVLAKRHERRGEEARLKEHAVPSNRPASA</sequence>
<dbReference type="EMBL" id="JAGTXO010000015">
    <property type="protein sequence ID" value="KAG8463573.1"/>
    <property type="molecule type" value="Genomic_DNA"/>
</dbReference>
<evidence type="ECO:0000313" key="3">
    <source>
        <dbReference type="Proteomes" id="UP000751190"/>
    </source>
</evidence>
<reference evidence="2" key="1">
    <citation type="submission" date="2021-05" db="EMBL/GenBank/DDBJ databases">
        <title>The genome of the haptophyte Pavlova lutheri (Diacronema luteri, Pavlovales) - a model for lipid biosynthesis in eukaryotic algae.</title>
        <authorList>
            <person name="Hulatt C.J."/>
            <person name="Posewitz M.C."/>
        </authorList>
    </citation>
    <scope>NUCLEOTIDE SEQUENCE</scope>
    <source>
        <strain evidence="2">NIVA-4/92</strain>
    </source>
</reference>
<feature type="region of interest" description="Disordered" evidence="1">
    <location>
        <begin position="1"/>
        <end position="22"/>
    </location>
</feature>
<dbReference type="AlphaFoldDB" id="A0A8J5XGB9"/>